<sequence>MSGEVPGYPFLSPPQAADEIGRLGDYRILKKLGEGGMGFVFRGEDPALRRFVALKVMRPEVAAKPQAADRFLREGRSAAALKSDHIITIYQVGQANGVPFLAMEFLEGLPLDVWLRGHKKAVPLPHAVRVVRDALRGLAAAHDKGLVHRDIKPANLWIEKGTARTKVLDFGLTRGNAGDDQLTQEGAVIGTPAYMAPEQAAGKSVDPRADLFSVGVVFYHLLAGKNPFARGNLMETLAAIGFETQLPVIDHRADVPKAYSDFLDRLLAKNPDGRPANAKAALQELTAIEKGLADANKTAPTSSPAIAVLATDAAPQVWGDLTADEGVQVHTTRLEKPHPIGPRPTTNKKLRLGGGALAALLLVAGLAFVLAKKGQPKVDPPKDDKPVAKAEPKKAEPKKSAVVAHPNRTAAEYVLNRNGGVVTTAEPGRIIANVADLPAGPFDLTQVKLLSETTTDADLDVLRPLASVEWIEVCGPGITDAGLAKLAGFPFAGKVHFLRVYLCDGVTDEGFRSVAKFPALTHLVLSSKNVTGAGLAHLPGPNFMNVDLQCPRLADVGLAHLKALPRLMHLGLDNDPITDAGLAHVAAVKRLDSLSIHGCQKITDAGIKHLEGMERLAALSANCRLLTPAAVASLAKIKGMKFLAAYPPGPDYPHLTDADLTLLGEAQAMEDLYVDLSAVTDAGLEALARIKTLKALNLKGSKATAAGVKKLRAALPACKIESDFAIPDADRTAAEFVLNRGGTVVTNHNPYLEIGQIKNLPPAPFGLLQIALKEEGFCDADLDAFRALGSLTVVDIHHSAITDAGVEKLAGFPFAPKVTALFLRSSADGVFRAAAKFPALTHLAMGGSKGITGAGLAHLAGTGVEYLNLDGCPQLADAEMVHLKGMAKLRQVMFIFPPITDAGLKHIAAVQRLDSLQLVGGTNVTDAGIKHLEGMAFLGALEVSCPGFTPAVLQCVPKIKGLTAVVAVPNFPWRSPVTDADLKPLADAKALERFDLRPSAVTDTGLETLAQVKTLKELNLKGSKATAAGVRKLRAALPDCKVTSDFDAK</sequence>
<evidence type="ECO:0000256" key="3">
    <source>
        <dbReference type="ARBA" id="ARBA00022777"/>
    </source>
</evidence>
<reference evidence="9" key="1">
    <citation type="submission" date="2019-08" db="EMBL/GenBank/DDBJ databases">
        <title>Limnoglobus roseus gen. nov., sp. nov., a novel freshwater planctomycete with a giant genome from the family Gemmataceae.</title>
        <authorList>
            <person name="Kulichevskaya I.S."/>
            <person name="Naumoff D.G."/>
            <person name="Miroshnikov K."/>
            <person name="Ivanova A."/>
            <person name="Philippov D.A."/>
            <person name="Hakobyan A."/>
            <person name="Rijpstra I.C."/>
            <person name="Sinninghe Damste J.S."/>
            <person name="Liesack W."/>
            <person name="Dedysh S.N."/>
        </authorList>
    </citation>
    <scope>NUCLEOTIDE SEQUENCE [LARGE SCALE GENOMIC DNA]</scope>
    <source>
        <strain evidence="9">PX52</strain>
    </source>
</reference>
<dbReference type="InterPro" id="IPR006553">
    <property type="entry name" value="Leu-rich_rpt_Cys-con_subtyp"/>
</dbReference>
<evidence type="ECO:0000256" key="6">
    <source>
        <dbReference type="SAM" id="MobiDB-lite"/>
    </source>
</evidence>
<dbReference type="InterPro" id="IPR000719">
    <property type="entry name" value="Prot_kinase_dom"/>
</dbReference>
<dbReference type="SMART" id="SM00367">
    <property type="entry name" value="LRR_CC"/>
    <property type="match status" value="7"/>
</dbReference>
<dbReference type="InterPro" id="IPR017441">
    <property type="entry name" value="Protein_kinase_ATP_BS"/>
</dbReference>
<evidence type="ECO:0000256" key="1">
    <source>
        <dbReference type="ARBA" id="ARBA00022679"/>
    </source>
</evidence>
<keyword evidence="4 5" id="KW-0067">ATP-binding</keyword>
<accession>A0A5C1ANX2</accession>
<evidence type="ECO:0000313" key="9">
    <source>
        <dbReference type="Proteomes" id="UP000324974"/>
    </source>
</evidence>
<evidence type="ECO:0000256" key="2">
    <source>
        <dbReference type="ARBA" id="ARBA00022741"/>
    </source>
</evidence>
<feature type="compositionally biased region" description="Basic and acidic residues" evidence="6">
    <location>
        <begin position="379"/>
        <end position="399"/>
    </location>
</feature>
<evidence type="ECO:0000259" key="7">
    <source>
        <dbReference type="PROSITE" id="PS50011"/>
    </source>
</evidence>
<dbReference type="EMBL" id="CP042425">
    <property type="protein sequence ID" value="QEL20871.1"/>
    <property type="molecule type" value="Genomic_DNA"/>
</dbReference>
<dbReference type="CDD" id="cd14014">
    <property type="entry name" value="STKc_PknB_like"/>
    <property type="match status" value="1"/>
</dbReference>
<protein>
    <submittedName>
        <fullName evidence="8">Serine/threonine-protein kinase PknB</fullName>
    </submittedName>
</protein>
<dbReference type="Gene3D" id="3.80.10.10">
    <property type="entry name" value="Ribonuclease Inhibitor"/>
    <property type="match status" value="5"/>
</dbReference>
<dbReference type="Proteomes" id="UP000324974">
    <property type="component" value="Chromosome"/>
</dbReference>
<organism evidence="8 9">
    <name type="scientific">Limnoglobus roseus</name>
    <dbReference type="NCBI Taxonomy" id="2598579"/>
    <lineage>
        <taxon>Bacteria</taxon>
        <taxon>Pseudomonadati</taxon>
        <taxon>Planctomycetota</taxon>
        <taxon>Planctomycetia</taxon>
        <taxon>Gemmatales</taxon>
        <taxon>Gemmataceae</taxon>
        <taxon>Limnoglobus</taxon>
    </lineage>
</organism>
<dbReference type="KEGG" id="lrs:PX52LOC_07992"/>
<dbReference type="Gene3D" id="3.30.200.20">
    <property type="entry name" value="Phosphorylase Kinase, domain 1"/>
    <property type="match status" value="1"/>
</dbReference>
<keyword evidence="3 8" id="KW-0418">Kinase</keyword>
<dbReference type="RefSeq" id="WP_168219483.1">
    <property type="nucleotide sequence ID" value="NZ_CP042425.1"/>
</dbReference>
<dbReference type="InterPro" id="IPR011009">
    <property type="entry name" value="Kinase-like_dom_sf"/>
</dbReference>
<dbReference type="PANTHER" id="PTHR43289">
    <property type="entry name" value="MITOGEN-ACTIVATED PROTEIN KINASE KINASE KINASE 20-RELATED"/>
    <property type="match status" value="1"/>
</dbReference>
<feature type="domain" description="Protein kinase" evidence="7">
    <location>
        <begin position="26"/>
        <end position="286"/>
    </location>
</feature>
<dbReference type="PROSITE" id="PS00107">
    <property type="entry name" value="PROTEIN_KINASE_ATP"/>
    <property type="match status" value="1"/>
</dbReference>
<gene>
    <name evidence="8" type="ORF">PX52LOC_07992</name>
</gene>
<dbReference type="PROSITE" id="PS50011">
    <property type="entry name" value="PROTEIN_KINASE_DOM"/>
    <property type="match status" value="1"/>
</dbReference>
<feature type="binding site" evidence="5">
    <location>
        <position position="64"/>
    </location>
    <ligand>
        <name>ATP</name>
        <dbReference type="ChEBI" id="CHEBI:30616"/>
    </ligand>
</feature>
<dbReference type="AlphaFoldDB" id="A0A5C1ANX2"/>
<dbReference type="SUPFAM" id="SSF56112">
    <property type="entry name" value="Protein kinase-like (PK-like)"/>
    <property type="match status" value="1"/>
</dbReference>
<feature type="region of interest" description="Disordered" evidence="6">
    <location>
        <begin position="374"/>
        <end position="403"/>
    </location>
</feature>
<dbReference type="InterPro" id="IPR032675">
    <property type="entry name" value="LRR_dom_sf"/>
</dbReference>
<dbReference type="GO" id="GO:0005524">
    <property type="term" value="F:ATP binding"/>
    <property type="evidence" value="ECO:0007669"/>
    <property type="project" value="UniProtKB-UniRule"/>
</dbReference>
<keyword evidence="2 5" id="KW-0547">Nucleotide-binding</keyword>
<name>A0A5C1ANX2_9BACT</name>
<dbReference type="PANTHER" id="PTHR43289:SF34">
    <property type="entry name" value="SERINE_THREONINE-PROTEIN KINASE YBDM-RELATED"/>
    <property type="match status" value="1"/>
</dbReference>
<dbReference type="SUPFAM" id="SSF52047">
    <property type="entry name" value="RNI-like"/>
    <property type="match status" value="2"/>
</dbReference>
<dbReference type="Gene3D" id="1.10.510.10">
    <property type="entry name" value="Transferase(Phosphotransferase) domain 1"/>
    <property type="match status" value="1"/>
</dbReference>
<keyword evidence="9" id="KW-1185">Reference proteome</keyword>
<evidence type="ECO:0000313" key="8">
    <source>
        <dbReference type="EMBL" id="QEL20871.1"/>
    </source>
</evidence>
<dbReference type="SMART" id="SM00220">
    <property type="entry name" value="S_TKc"/>
    <property type="match status" value="1"/>
</dbReference>
<evidence type="ECO:0000256" key="5">
    <source>
        <dbReference type="PROSITE-ProRule" id="PRU10141"/>
    </source>
</evidence>
<dbReference type="GO" id="GO:0004674">
    <property type="term" value="F:protein serine/threonine kinase activity"/>
    <property type="evidence" value="ECO:0007669"/>
    <property type="project" value="TreeGrafter"/>
</dbReference>
<evidence type="ECO:0000256" key="4">
    <source>
        <dbReference type="ARBA" id="ARBA00022840"/>
    </source>
</evidence>
<dbReference type="Pfam" id="PF00069">
    <property type="entry name" value="Pkinase"/>
    <property type="match status" value="1"/>
</dbReference>
<keyword evidence="1" id="KW-0808">Transferase</keyword>
<proteinExistence type="predicted"/>